<evidence type="ECO:0000313" key="2">
    <source>
        <dbReference type="Proteomes" id="UP000056502"/>
    </source>
</evidence>
<protein>
    <submittedName>
        <fullName evidence="1">Uncharacterized protein</fullName>
    </submittedName>
</protein>
<dbReference type="AlphaFoldDB" id="A0A0M5L6S3"/>
<reference evidence="1 2" key="1">
    <citation type="journal article" date="2015" name="Genome Announc.">
        <title>Whole-Genome Sequence of Leptospira interrogans Serovar Hardjo Subtype Hardjoprajitno Strain Norma, Isolated from Cattle in a Leptospirosis Outbreak in Brazil.</title>
        <authorList>
            <person name="Cosate M.R."/>
            <person name="Soares S.C."/>
            <person name="Mendes T.A."/>
            <person name="Raittz R.T."/>
            <person name="Moreira E.C."/>
            <person name="Leite R."/>
            <person name="Fernandes G.R."/>
            <person name="Haddad J.P."/>
            <person name="Ortega J.M."/>
        </authorList>
    </citation>
    <scope>NUCLEOTIDE SEQUENCE [LARGE SCALE GENOMIC DNA]</scope>
    <source>
        <strain evidence="1 2">Norma</strain>
    </source>
</reference>
<gene>
    <name evidence="1" type="ORF">G436_0030</name>
</gene>
<dbReference type="Proteomes" id="UP000056502">
    <property type="component" value="Chromosome I"/>
</dbReference>
<sequence length="39" mass="4690">MKKKILRFNRFQLLDKTGQKGTLKRREFSFSGLKIFSLK</sequence>
<dbReference type="PATRIC" id="fig|1279460.3.peg.28"/>
<dbReference type="EMBL" id="CP012603">
    <property type="protein sequence ID" value="ALE37266.1"/>
    <property type="molecule type" value="Genomic_DNA"/>
</dbReference>
<proteinExistence type="predicted"/>
<organism evidence="1">
    <name type="scientific">Leptospira interrogans serovar Hardjo str. Norma</name>
    <dbReference type="NCBI Taxonomy" id="1279460"/>
    <lineage>
        <taxon>Bacteria</taxon>
        <taxon>Pseudomonadati</taxon>
        <taxon>Spirochaetota</taxon>
        <taxon>Spirochaetia</taxon>
        <taxon>Leptospirales</taxon>
        <taxon>Leptospiraceae</taxon>
        <taxon>Leptospira</taxon>
    </lineage>
</organism>
<accession>A0A0M5L6S3</accession>
<evidence type="ECO:0000313" key="1">
    <source>
        <dbReference type="EMBL" id="ALE37266.1"/>
    </source>
</evidence>
<name>A0A0M5L6S3_LEPIR</name>